<comment type="similarity">
    <text evidence="1">Belongs to the 'phage' integrase family.</text>
</comment>
<dbReference type="PROSITE" id="PS51898">
    <property type="entry name" value="TYR_RECOMBINASE"/>
    <property type="match status" value="1"/>
</dbReference>
<dbReference type="Pfam" id="PF00589">
    <property type="entry name" value="Phage_integrase"/>
    <property type="match status" value="1"/>
</dbReference>
<dbReference type="InterPro" id="IPR002104">
    <property type="entry name" value="Integrase_catalytic"/>
</dbReference>
<evidence type="ECO:0000313" key="6">
    <source>
        <dbReference type="EMBL" id="MEZ6854165.1"/>
    </source>
</evidence>
<comment type="caution">
    <text evidence="6">The sequence shown here is derived from an EMBL/GenBank/DDBJ whole genome shotgun (WGS) entry which is preliminary data.</text>
</comment>
<dbReference type="Gene3D" id="1.10.443.10">
    <property type="entry name" value="Intergrase catalytic core"/>
    <property type="match status" value="1"/>
</dbReference>
<evidence type="ECO:0000256" key="2">
    <source>
        <dbReference type="ARBA" id="ARBA00023125"/>
    </source>
</evidence>
<keyword evidence="2" id="KW-0238">DNA-binding</keyword>
<dbReference type="InterPro" id="IPR013762">
    <property type="entry name" value="Integrase-like_cat_sf"/>
</dbReference>
<dbReference type="InterPro" id="IPR010998">
    <property type="entry name" value="Integrase_recombinase_N"/>
</dbReference>
<proteinExistence type="inferred from homology"/>
<dbReference type="Gene3D" id="1.10.150.130">
    <property type="match status" value="1"/>
</dbReference>
<gene>
    <name evidence="6" type="ORF">AB2Z07_11610</name>
</gene>
<dbReference type="PANTHER" id="PTHR30349">
    <property type="entry name" value="PHAGE INTEGRASE-RELATED"/>
    <property type="match status" value="1"/>
</dbReference>
<dbReference type="PANTHER" id="PTHR30349:SF64">
    <property type="entry name" value="PROPHAGE INTEGRASE INTD-RELATED"/>
    <property type="match status" value="1"/>
</dbReference>
<accession>A0ABV4JTU8</accession>
<dbReference type="EMBL" id="JBFSOO010000008">
    <property type="protein sequence ID" value="MEZ6854165.1"/>
    <property type="molecule type" value="Genomic_DNA"/>
</dbReference>
<protein>
    <submittedName>
        <fullName evidence="6">Tyrosine-type recombinase/integrase</fullName>
    </submittedName>
</protein>
<name>A0ABV4JTU8_9BACT</name>
<keyword evidence="3" id="KW-0233">DNA recombination</keyword>
<dbReference type="SUPFAM" id="SSF56349">
    <property type="entry name" value="DNA breaking-rejoining enzymes"/>
    <property type="match status" value="1"/>
</dbReference>
<dbReference type="InterPro" id="IPR011010">
    <property type="entry name" value="DNA_brk_join_enz"/>
</dbReference>
<evidence type="ECO:0000256" key="1">
    <source>
        <dbReference type="ARBA" id="ARBA00008857"/>
    </source>
</evidence>
<feature type="domain" description="Tyr recombinase" evidence="5">
    <location>
        <begin position="185"/>
        <end position="361"/>
    </location>
</feature>
<evidence type="ECO:0000256" key="3">
    <source>
        <dbReference type="ARBA" id="ARBA00023172"/>
    </source>
</evidence>
<organism evidence="6 7">
    <name type="scientific">Halodesulfovibrio aestuarii</name>
    <dbReference type="NCBI Taxonomy" id="126333"/>
    <lineage>
        <taxon>Bacteria</taxon>
        <taxon>Pseudomonadati</taxon>
        <taxon>Thermodesulfobacteriota</taxon>
        <taxon>Desulfovibrionia</taxon>
        <taxon>Desulfovibrionales</taxon>
        <taxon>Desulfovibrionaceae</taxon>
        <taxon>Halodesulfovibrio</taxon>
    </lineage>
</organism>
<dbReference type="Proteomes" id="UP001568358">
    <property type="component" value="Unassembled WGS sequence"/>
</dbReference>
<dbReference type="InterPro" id="IPR050090">
    <property type="entry name" value="Tyrosine_recombinase_XerCD"/>
</dbReference>
<keyword evidence="7" id="KW-1185">Reference proteome</keyword>
<evidence type="ECO:0000256" key="4">
    <source>
        <dbReference type="SAM" id="MobiDB-lite"/>
    </source>
</evidence>
<sequence length="372" mass="42505">MGREKTKFPGVYQRKSTTRRHRGKPDACFDITFKDQSGRKVWEKVGWISEGYSAAIASQVRGERMREMRHRGMAIVTADRKGVTIGELWRKYDEKHLSVKVKQPKKDRQRWSRYLGALDNRPVSALTPLEVEKIKAEHLAKGLSPQTVKHILSLLRRVINKGIAWRLWNGENPVKSVSMPHVDNARHRFLTPEEAQTLLDELRNRSVQVHDMALISLHTGLRAGEIFNLRWEHISLDTRRAYIMDPKGGASRAAVLTSTIMELFSNMPDRTGLVFTNRDGGPIQEMSKTYARAVDALGFNTHVTDARGKVVFHTLRHTFASWLAMKGVRLYVIAELMGHSDLEMTRRYGHLCPDHTEAATDHIEQLFNAGHM</sequence>
<dbReference type="RefSeq" id="WP_371150708.1">
    <property type="nucleotide sequence ID" value="NZ_JBFSOO010000008.1"/>
</dbReference>
<feature type="region of interest" description="Disordered" evidence="4">
    <location>
        <begin position="1"/>
        <end position="23"/>
    </location>
</feature>
<evidence type="ECO:0000259" key="5">
    <source>
        <dbReference type="PROSITE" id="PS51898"/>
    </source>
</evidence>
<dbReference type="CDD" id="cd00796">
    <property type="entry name" value="INT_Rci_Hp1_C"/>
    <property type="match status" value="1"/>
</dbReference>
<reference evidence="6 7" key="1">
    <citation type="submission" date="2024-07" db="EMBL/GenBank/DDBJ databases">
        <title>Active virus-host system and metabolic interactions in a Lokiarchaeon culture.</title>
        <authorList>
            <person name="Ponce Toledo R.I."/>
            <person name="Rodrigues Oliveira T."/>
            <person name="Schleper C."/>
        </authorList>
    </citation>
    <scope>NUCLEOTIDE SEQUENCE [LARGE SCALE GENOMIC DNA]</scope>
    <source>
        <strain evidence="6 7">B35</strain>
    </source>
</reference>
<evidence type="ECO:0000313" key="7">
    <source>
        <dbReference type="Proteomes" id="UP001568358"/>
    </source>
</evidence>